<dbReference type="InterPro" id="IPR011335">
    <property type="entry name" value="Restrct_endonuc-II-like"/>
</dbReference>
<dbReference type="InterPro" id="IPR006166">
    <property type="entry name" value="ERCC4_domain"/>
</dbReference>
<accession>F0YFC3</accession>
<feature type="non-terminal residue" evidence="8">
    <location>
        <position position="77"/>
    </location>
</feature>
<dbReference type="eggNOG" id="KOG0442">
    <property type="taxonomic scope" value="Eukaryota"/>
</dbReference>
<evidence type="ECO:0000256" key="2">
    <source>
        <dbReference type="ARBA" id="ARBA00022763"/>
    </source>
</evidence>
<dbReference type="GO" id="GO:1901255">
    <property type="term" value="P:nucleotide-excision repair involved in interstrand cross-link repair"/>
    <property type="evidence" value="ECO:0007669"/>
    <property type="project" value="TreeGrafter"/>
</dbReference>
<evidence type="ECO:0000259" key="7">
    <source>
        <dbReference type="SMART" id="SM00891"/>
    </source>
</evidence>
<dbReference type="InParanoid" id="F0YFC3"/>
<evidence type="ECO:0000256" key="6">
    <source>
        <dbReference type="ARBA" id="ARBA00023242"/>
    </source>
</evidence>
<dbReference type="Gene3D" id="3.40.50.10130">
    <property type="match status" value="1"/>
</dbReference>
<dbReference type="Pfam" id="PF02732">
    <property type="entry name" value="ERCC4"/>
    <property type="match status" value="1"/>
</dbReference>
<dbReference type="SUPFAM" id="SSF52980">
    <property type="entry name" value="Restriction endonuclease-like"/>
    <property type="match status" value="1"/>
</dbReference>
<dbReference type="GO" id="GO:0003697">
    <property type="term" value="F:single-stranded DNA binding"/>
    <property type="evidence" value="ECO:0007669"/>
    <property type="project" value="TreeGrafter"/>
</dbReference>
<keyword evidence="2" id="KW-0227">DNA damage</keyword>
<evidence type="ECO:0000256" key="1">
    <source>
        <dbReference type="ARBA" id="ARBA00004123"/>
    </source>
</evidence>
<gene>
    <name evidence="8" type="ORF">AURANDRAFT_16709</name>
</gene>
<dbReference type="RefSeq" id="XP_009039117.1">
    <property type="nucleotide sequence ID" value="XM_009040869.1"/>
</dbReference>
<evidence type="ECO:0000256" key="5">
    <source>
        <dbReference type="ARBA" id="ARBA00023204"/>
    </source>
</evidence>
<organism evidence="9">
    <name type="scientific">Aureococcus anophagefferens</name>
    <name type="common">Harmful bloom alga</name>
    <dbReference type="NCBI Taxonomy" id="44056"/>
    <lineage>
        <taxon>Eukaryota</taxon>
        <taxon>Sar</taxon>
        <taxon>Stramenopiles</taxon>
        <taxon>Ochrophyta</taxon>
        <taxon>Pelagophyceae</taxon>
        <taxon>Pelagomonadales</taxon>
        <taxon>Pelagomonadaceae</taxon>
        <taxon>Aureococcus</taxon>
    </lineage>
</organism>
<protein>
    <recommendedName>
        <fullName evidence="7">ERCC4 domain-containing protein</fullName>
    </recommendedName>
</protein>
<dbReference type="SMART" id="SM00891">
    <property type="entry name" value="ERCC4"/>
    <property type="match status" value="1"/>
</dbReference>
<evidence type="ECO:0000256" key="3">
    <source>
        <dbReference type="ARBA" id="ARBA00022801"/>
    </source>
</evidence>
<evidence type="ECO:0000313" key="8">
    <source>
        <dbReference type="EMBL" id="EGB06164.1"/>
    </source>
</evidence>
<sequence>VIADAREFRAPLPSALHGAGLDLRPATITVGDYVLSPELVVERKAVGDLHGSLQSGRLVAQAEAMGRHYATPLLLVE</sequence>
<name>F0YFC3_AURAN</name>
<dbReference type="GO" id="GO:0000014">
    <property type="term" value="F:single-stranded DNA endodeoxyribonuclease activity"/>
    <property type="evidence" value="ECO:0007669"/>
    <property type="project" value="TreeGrafter"/>
</dbReference>
<evidence type="ECO:0000313" key="9">
    <source>
        <dbReference type="Proteomes" id="UP000002729"/>
    </source>
</evidence>
<dbReference type="GeneID" id="20218704"/>
<dbReference type="AlphaFoldDB" id="F0YFC3"/>
<feature type="domain" description="ERCC4" evidence="7">
    <location>
        <begin position="1"/>
        <end position="77"/>
    </location>
</feature>
<proteinExistence type="predicted"/>
<keyword evidence="6" id="KW-0539">Nucleus</keyword>
<dbReference type="CDD" id="cd20078">
    <property type="entry name" value="XPF_nuclease_XPF_euk"/>
    <property type="match status" value="1"/>
</dbReference>
<dbReference type="InterPro" id="IPR047520">
    <property type="entry name" value="XPF_nuclease"/>
</dbReference>
<dbReference type="GO" id="GO:0000110">
    <property type="term" value="C:nucleotide-excision repair factor 1 complex"/>
    <property type="evidence" value="ECO:0007669"/>
    <property type="project" value="TreeGrafter"/>
</dbReference>
<keyword evidence="9" id="KW-1185">Reference proteome</keyword>
<dbReference type="EMBL" id="GL833136">
    <property type="protein sequence ID" value="EGB06164.1"/>
    <property type="molecule type" value="Genomic_DNA"/>
</dbReference>
<dbReference type="KEGG" id="aaf:AURANDRAFT_16709"/>
<dbReference type="PANTHER" id="PTHR10150:SF0">
    <property type="entry name" value="DNA REPAIR ENDONUCLEASE XPF"/>
    <property type="match status" value="1"/>
</dbReference>
<keyword evidence="3" id="KW-0378">Hydrolase</keyword>
<feature type="non-terminal residue" evidence="8">
    <location>
        <position position="1"/>
    </location>
</feature>
<comment type="subcellular location">
    <subcellularLocation>
        <location evidence="1">Nucleus</location>
    </subcellularLocation>
</comment>
<dbReference type="PANTHER" id="PTHR10150">
    <property type="entry name" value="DNA REPAIR ENDONUCLEASE XPF"/>
    <property type="match status" value="1"/>
</dbReference>
<keyword evidence="4" id="KW-0238">DNA-binding</keyword>
<evidence type="ECO:0000256" key="4">
    <source>
        <dbReference type="ARBA" id="ARBA00023125"/>
    </source>
</evidence>
<dbReference type="Proteomes" id="UP000002729">
    <property type="component" value="Unassembled WGS sequence"/>
</dbReference>
<dbReference type="GO" id="GO:0000712">
    <property type="term" value="P:resolution of meiotic recombination intermediates"/>
    <property type="evidence" value="ECO:0007669"/>
    <property type="project" value="TreeGrafter"/>
</dbReference>
<dbReference type="GO" id="GO:0000724">
    <property type="term" value="P:double-strand break repair via homologous recombination"/>
    <property type="evidence" value="ECO:0007669"/>
    <property type="project" value="TreeGrafter"/>
</dbReference>
<keyword evidence="5" id="KW-0234">DNA repair</keyword>
<reference evidence="8 9" key="1">
    <citation type="journal article" date="2011" name="Proc. Natl. Acad. Sci. U.S.A.">
        <title>Niche of harmful alga Aureococcus anophagefferens revealed through ecogenomics.</title>
        <authorList>
            <person name="Gobler C.J."/>
            <person name="Berry D.L."/>
            <person name="Dyhrman S.T."/>
            <person name="Wilhelm S.W."/>
            <person name="Salamov A."/>
            <person name="Lobanov A.V."/>
            <person name="Zhang Y."/>
            <person name="Collier J.L."/>
            <person name="Wurch L.L."/>
            <person name="Kustka A.B."/>
            <person name="Dill B.D."/>
            <person name="Shah M."/>
            <person name="VerBerkmoes N.C."/>
            <person name="Kuo A."/>
            <person name="Terry A."/>
            <person name="Pangilinan J."/>
            <person name="Lindquist E.A."/>
            <person name="Lucas S."/>
            <person name="Paulsen I.T."/>
            <person name="Hattenrath-Lehmann T.K."/>
            <person name="Talmage S.C."/>
            <person name="Walker E.A."/>
            <person name="Koch F."/>
            <person name="Burson A.M."/>
            <person name="Marcoval M.A."/>
            <person name="Tang Y.Z."/>
            <person name="Lecleir G.R."/>
            <person name="Coyne K.J."/>
            <person name="Berg G.M."/>
            <person name="Bertrand E.M."/>
            <person name="Saito M.A."/>
            <person name="Gladyshev V.N."/>
            <person name="Grigoriev I.V."/>
        </authorList>
    </citation>
    <scope>NUCLEOTIDE SEQUENCE [LARGE SCALE GENOMIC DNA]</scope>
    <source>
        <strain evidence="9">CCMP 1984</strain>
    </source>
</reference>
<dbReference type="GO" id="GO:0003684">
    <property type="term" value="F:damaged DNA binding"/>
    <property type="evidence" value="ECO:0007669"/>
    <property type="project" value="TreeGrafter"/>
</dbReference>
<dbReference type="OrthoDB" id="200063at2759"/>